<feature type="region of interest" description="Disordered" evidence="1">
    <location>
        <begin position="33"/>
        <end position="57"/>
    </location>
</feature>
<gene>
    <name evidence="2" type="ORF">HMPREF9473_01880</name>
</gene>
<feature type="compositionally biased region" description="Basic and acidic residues" evidence="1">
    <location>
        <begin position="35"/>
        <end position="57"/>
    </location>
</feature>
<evidence type="ECO:0000256" key="1">
    <source>
        <dbReference type="SAM" id="MobiDB-lite"/>
    </source>
</evidence>
<comment type="caution">
    <text evidence="2">The sequence shown here is derived from an EMBL/GenBank/DDBJ whole genome shotgun (WGS) entry which is preliminary data.</text>
</comment>
<dbReference type="Proteomes" id="UP000005384">
    <property type="component" value="Unassembled WGS sequence"/>
</dbReference>
<proteinExistence type="predicted"/>
<organism evidence="2 3">
    <name type="scientific">Hungatella hathewayi WAL-18680</name>
    <dbReference type="NCBI Taxonomy" id="742737"/>
    <lineage>
        <taxon>Bacteria</taxon>
        <taxon>Bacillati</taxon>
        <taxon>Bacillota</taxon>
        <taxon>Clostridia</taxon>
        <taxon>Lachnospirales</taxon>
        <taxon>Lachnospiraceae</taxon>
        <taxon>Hungatella</taxon>
    </lineage>
</organism>
<accession>G5IEF3</accession>
<dbReference type="EMBL" id="ADLN01000035">
    <property type="protein sequence ID" value="EHI60102.1"/>
    <property type="molecule type" value="Genomic_DNA"/>
</dbReference>
<keyword evidence="3" id="KW-1185">Reference proteome</keyword>
<sequence length="57" mass="6558">MRERPVETAAARKNRGLHTGGCLIGILGHPFLPYRPKENRDGETDRDRGMRWNGERL</sequence>
<dbReference type="AlphaFoldDB" id="G5IEF3"/>
<evidence type="ECO:0000313" key="2">
    <source>
        <dbReference type="EMBL" id="EHI60102.1"/>
    </source>
</evidence>
<protein>
    <submittedName>
        <fullName evidence="2">Uncharacterized protein</fullName>
    </submittedName>
</protein>
<dbReference type="HOGENOM" id="CLU_2990563_0_0_9"/>
<evidence type="ECO:0000313" key="3">
    <source>
        <dbReference type="Proteomes" id="UP000005384"/>
    </source>
</evidence>
<name>G5IEF3_9FIRM</name>
<reference evidence="2 3" key="1">
    <citation type="submission" date="2011-08" db="EMBL/GenBank/DDBJ databases">
        <title>The Genome Sequence of Clostridium hathewayi WAL-18680.</title>
        <authorList>
            <consortium name="The Broad Institute Genome Sequencing Platform"/>
            <person name="Earl A."/>
            <person name="Ward D."/>
            <person name="Feldgarden M."/>
            <person name="Gevers D."/>
            <person name="Finegold S.M."/>
            <person name="Summanen P.H."/>
            <person name="Molitoris D.R."/>
            <person name="Song M."/>
            <person name="Daigneault M."/>
            <person name="Allen-Vercoe E."/>
            <person name="Young S.K."/>
            <person name="Zeng Q."/>
            <person name="Gargeya S."/>
            <person name="Fitzgerald M."/>
            <person name="Haas B."/>
            <person name="Abouelleil A."/>
            <person name="Alvarado L."/>
            <person name="Arachchi H.M."/>
            <person name="Berlin A."/>
            <person name="Brown A."/>
            <person name="Chapman S.B."/>
            <person name="Chen Z."/>
            <person name="Dunbar C."/>
            <person name="Freedman E."/>
            <person name="Gearin G."/>
            <person name="Gellesch M."/>
            <person name="Goldberg J."/>
            <person name="Griggs A."/>
            <person name="Gujja S."/>
            <person name="Heiman D."/>
            <person name="Howarth C."/>
            <person name="Larson L."/>
            <person name="Lui A."/>
            <person name="MacDonald P.J.P."/>
            <person name="Montmayeur A."/>
            <person name="Murphy C."/>
            <person name="Neiman D."/>
            <person name="Pearson M."/>
            <person name="Priest M."/>
            <person name="Roberts A."/>
            <person name="Saif S."/>
            <person name="Shea T."/>
            <person name="Shenoy N."/>
            <person name="Sisk P."/>
            <person name="Stolte C."/>
            <person name="Sykes S."/>
            <person name="Wortman J."/>
            <person name="Nusbaum C."/>
            <person name="Birren B."/>
        </authorList>
    </citation>
    <scope>NUCLEOTIDE SEQUENCE [LARGE SCALE GENOMIC DNA]</scope>
    <source>
        <strain evidence="2 3">WAL-18680</strain>
    </source>
</reference>